<evidence type="ECO:0000313" key="3">
    <source>
        <dbReference type="Proteomes" id="UP000663882"/>
    </source>
</evidence>
<gene>
    <name evidence="2" type="ORF">RFH988_LOCUS18850</name>
</gene>
<evidence type="ECO:0000256" key="1">
    <source>
        <dbReference type="SAM" id="MobiDB-lite"/>
    </source>
</evidence>
<evidence type="ECO:0008006" key="4">
    <source>
        <dbReference type="Google" id="ProtNLM"/>
    </source>
</evidence>
<evidence type="ECO:0000313" key="2">
    <source>
        <dbReference type="EMBL" id="CAF1091938.1"/>
    </source>
</evidence>
<dbReference type="InterPro" id="IPR018721">
    <property type="entry name" value="DUF2252"/>
</dbReference>
<dbReference type="EMBL" id="CAJNOO010001079">
    <property type="protein sequence ID" value="CAF1091938.1"/>
    <property type="molecule type" value="Genomic_DNA"/>
</dbReference>
<dbReference type="Pfam" id="PF10009">
    <property type="entry name" value="DUF2252"/>
    <property type="match status" value="2"/>
</dbReference>
<accession>A0A814NEC1</accession>
<dbReference type="PANTHER" id="PTHR39441">
    <property type="entry name" value="DUF2252 DOMAIN-CONTAINING PROTEIN"/>
    <property type="match status" value="1"/>
</dbReference>
<protein>
    <recommendedName>
        <fullName evidence="4">DUF2252 domain-containing protein</fullName>
    </recommendedName>
</protein>
<feature type="compositionally biased region" description="Basic residues" evidence="1">
    <location>
        <begin position="11"/>
        <end position="23"/>
    </location>
</feature>
<proteinExistence type="predicted"/>
<dbReference type="OrthoDB" id="9975454at2759"/>
<reference evidence="2" key="1">
    <citation type="submission" date="2021-02" db="EMBL/GenBank/DDBJ databases">
        <authorList>
            <person name="Nowell W R."/>
        </authorList>
    </citation>
    <scope>NUCLEOTIDE SEQUENCE</scope>
</reference>
<organism evidence="2 3">
    <name type="scientific">Rotaria sordida</name>
    <dbReference type="NCBI Taxonomy" id="392033"/>
    <lineage>
        <taxon>Eukaryota</taxon>
        <taxon>Metazoa</taxon>
        <taxon>Spiralia</taxon>
        <taxon>Gnathifera</taxon>
        <taxon>Rotifera</taxon>
        <taxon>Eurotatoria</taxon>
        <taxon>Bdelloidea</taxon>
        <taxon>Philodinida</taxon>
        <taxon>Philodinidae</taxon>
        <taxon>Rotaria</taxon>
    </lineage>
</organism>
<name>A0A814NEC1_9BILA</name>
<comment type="caution">
    <text evidence="2">The sequence shown here is derived from an EMBL/GenBank/DDBJ whole genome shotgun (WGS) entry which is preliminary data.</text>
</comment>
<dbReference type="AlphaFoldDB" id="A0A814NEC1"/>
<feature type="region of interest" description="Disordered" evidence="1">
    <location>
        <begin position="1"/>
        <end position="32"/>
    </location>
</feature>
<sequence>MYLSPPSPHNHYQHRHRHHSSSSHKKDSTENDQQRTNYIIDTFLKSFTNDIRENPKAWRNRFRKMAANEFSFYRGSAVLFYRDMLYDSKYDPWLKKCKEASHVFIHGDLHGENFGTYIDRHGIINFDVNDFDEGYIGPFTWDVKRLVASINLITYSKAYSDEKIAQLIRCLGYVGPFTWDVKRLVASINLITYSKAYSDEKIAQLIRCLVSSYLKQIYEYCNSREKRHMTITSENTHGPVNILLKESRLGSREAHLNTMTVVENFERKFIRSKDVKDVDEQLRNQILQAFQGYLQTIPESKKEKPWSYRVKDIIARTSSGIGSAGRTSYSILVQGKTEALESDIILNMKPATQSAVSSVIQDQNLQYYFRHDGLRTVLCAYAMHAVTSKWLGYATLNNQIPLVVDKVTTHNKNLEWNNINDFEDTCVTVEYLGKAMAKIHCISDIDSIEKEKHAGHHTDLLPLHIIPRHTERTIRKAIGGNDEGFIRDMISFAMTYGNRVRRDHRLFFEAFRNGRIPMLQVDESH</sequence>
<dbReference type="Proteomes" id="UP000663882">
    <property type="component" value="Unassembled WGS sequence"/>
</dbReference>
<dbReference type="PANTHER" id="PTHR39441:SF1">
    <property type="entry name" value="DUF2252 DOMAIN-CONTAINING PROTEIN"/>
    <property type="match status" value="1"/>
</dbReference>